<feature type="region of interest" description="Disordered" evidence="1">
    <location>
        <begin position="483"/>
        <end position="528"/>
    </location>
</feature>
<feature type="transmembrane region" description="Helical" evidence="2">
    <location>
        <begin position="248"/>
        <end position="265"/>
    </location>
</feature>
<dbReference type="EMBL" id="JAAAIP010001077">
    <property type="protein sequence ID" value="KAG0310383.1"/>
    <property type="molecule type" value="Genomic_DNA"/>
</dbReference>
<organism evidence="4 5">
    <name type="scientific">Dissophora globulifera</name>
    <dbReference type="NCBI Taxonomy" id="979702"/>
    <lineage>
        <taxon>Eukaryota</taxon>
        <taxon>Fungi</taxon>
        <taxon>Fungi incertae sedis</taxon>
        <taxon>Mucoromycota</taxon>
        <taxon>Mortierellomycotina</taxon>
        <taxon>Mortierellomycetes</taxon>
        <taxon>Mortierellales</taxon>
        <taxon>Mortierellaceae</taxon>
        <taxon>Dissophora</taxon>
    </lineage>
</organism>
<comment type="caution">
    <text evidence="4">The sequence shown here is derived from an EMBL/GenBank/DDBJ whole genome shotgun (WGS) entry which is preliminary data.</text>
</comment>
<evidence type="ECO:0000313" key="5">
    <source>
        <dbReference type="Proteomes" id="UP000738325"/>
    </source>
</evidence>
<feature type="region of interest" description="Disordered" evidence="1">
    <location>
        <begin position="735"/>
        <end position="795"/>
    </location>
</feature>
<feature type="compositionally biased region" description="Low complexity" evidence="1">
    <location>
        <begin position="506"/>
        <end position="522"/>
    </location>
</feature>
<feature type="transmembrane region" description="Helical" evidence="2">
    <location>
        <begin position="285"/>
        <end position="302"/>
    </location>
</feature>
<name>A0A9P6R3J8_9FUNG</name>
<evidence type="ECO:0000256" key="3">
    <source>
        <dbReference type="SAM" id="SignalP"/>
    </source>
</evidence>
<dbReference type="InterPro" id="IPR050949">
    <property type="entry name" value="GPCR_Fz/Smo-like"/>
</dbReference>
<feature type="chain" id="PRO_5040434910" description="G-protein coupled receptors family 2 profile 2 domain-containing protein" evidence="3">
    <location>
        <begin position="33"/>
        <end position="795"/>
    </location>
</feature>
<keyword evidence="5" id="KW-1185">Reference proteome</keyword>
<evidence type="ECO:0008006" key="6">
    <source>
        <dbReference type="Google" id="ProtNLM"/>
    </source>
</evidence>
<dbReference type="PANTHER" id="PTHR31787">
    <property type="entry name" value="G-PROTEIN-COUPLED RECEPTOR GPCR FAMILY PROTEIN"/>
    <property type="match status" value="1"/>
</dbReference>
<accession>A0A9P6R3J8</accession>
<evidence type="ECO:0000256" key="1">
    <source>
        <dbReference type="SAM" id="MobiDB-lite"/>
    </source>
</evidence>
<feature type="compositionally biased region" description="Low complexity" evidence="1">
    <location>
        <begin position="651"/>
        <end position="672"/>
    </location>
</feature>
<feature type="compositionally biased region" description="Low complexity" evidence="1">
    <location>
        <begin position="759"/>
        <end position="773"/>
    </location>
</feature>
<evidence type="ECO:0000313" key="4">
    <source>
        <dbReference type="EMBL" id="KAG0310383.1"/>
    </source>
</evidence>
<dbReference type="PANTHER" id="PTHR31787:SF14">
    <property type="entry name" value="FRIZZLED AND SMOOTHENED-LIKE PROTEIN N-RELATED"/>
    <property type="match status" value="1"/>
</dbReference>
<protein>
    <recommendedName>
        <fullName evidence="6">G-protein coupled receptors family 2 profile 2 domain-containing protein</fullName>
    </recommendedName>
</protein>
<feature type="transmembrane region" description="Helical" evidence="2">
    <location>
        <begin position="354"/>
        <end position="373"/>
    </location>
</feature>
<feature type="transmembrane region" description="Helical" evidence="2">
    <location>
        <begin position="439"/>
        <end position="462"/>
    </location>
</feature>
<sequence>MAQKPQRAAALTRLLCVALFVLLQSSIPTVSSATTTPAPTATTTAASAAITFLIPSATTINFILPSPAPAQPTSSTGNTAGNSTLGASCPPPLIPNVLNLTSGSCIGPCCIPCPVSSVFYEPNKLSDTYTGTSVLRAISAGASGFLSICYLILPSRRKHPHLIVLAISALTFPWEALGTAWLFKKDDLLCKSQYEIASISNSWLCGMQGTVLMYMVLVLVCLCILLICNLHVLTVYRSSFIQRHMTKLIVLSFFIPLSLVIPVVIRKQIENPGFGSICFVSSSAASSYFFYPLVITVCLAMMRIRANAGSSVSDSTSYNPDDPQQHDKPMSNRQRRLQTARDISLLLKQQWRPGLFAACLLVMDLTYCLFYFVEAKKLQNITPTTTWFLNWIQCLTQQAAIAIQSGQLSSTSSAAQLKTVGDASQKFCAAVAAPFVPSFAWAALSDILPAILGIVLLIIFGSKMELWHDIRRKFNGDKEEADFAMSDITMDSKNRQQRHRDEDEWQQQQQEQQQQQYQNRQGKQGDRLHSDEFQMDDNTYNSKDQMTPLPQAAARFGSNAQYGGDSRATSPPIVMPSIPVSSNIMHDDGLGYRGSIRKTSITIRDSREPIYYHNASQASPTPYQNIQEYQVAERQRQKIIHQQSQQRAQLVTEGSEPWPAWPSSSNSALPSSRHQAAMRGQSPLTVITTDDINLGFGNGRASPAPLSASASGTRVISPVSPGFYNSDDLVSNASYQDSHQHHTRQGSQVLGQVRGSPEHQQQQQRHQQFGHEQPPSGRELSPVPPAVPQKSRRRG</sequence>
<feature type="transmembrane region" description="Helical" evidence="2">
    <location>
        <begin position="211"/>
        <end position="236"/>
    </location>
</feature>
<keyword evidence="3" id="KW-0732">Signal</keyword>
<keyword evidence="2" id="KW-0472">Membrane</keyword>
<feature type="transmembrane region" description="Helical" evidence="2">
    <location>
        <begin position="162"/>
        <end position="183"/>
    </location>
</feature>
<proteinExistence type="predicted"/>
<dbReference type="AlphaFoldDB" id="A0A9P6R3J8"/>
<dbReference type="Gene3D" id="1.20.1070.10">
    <property type="entry name" value="Rhodopsin 7-helix transmembrane proteins"/>
    <property type="match status" value="1"/>
</dbReference>
<feature type="region of interest" description="Disordered" evidence="1">
    <location>
        <begin position="310"/>
        <end position="333"/>
    </location>
</feature>
<dbReference type="Proteomes" id="UP000738325">
    <property type="component" value="Unassembled WGS sequence"/>
</dbReference>
<feature type="compositionally biased region" description="Polar residues" evidence="1">
    <location>
        <begin position="310"/>
        <end position="319"/>
    </location>
</feature>
<dbReference type="OrthoDB" id="26203at2759"/>
<feature type="compositionally biased region" description="Basic and acidic residues" evidence="1">
    <location>
        <begin position="490"/>
        <end position="502"/>
    </location>
</feature>
<gene>
    <name evidence="4" type="ORF">BGZ99_000411</name>
</gene>
<feature type="region of interest" description="Disordered" evidence="1">
    <location>
        <begin position="651"/>
        <end position="679"/>
    </location>
</feature>
<feature type="transmembrane region" description="Helical" evidence="2">
    <location>
        <begin position="134"/>
        <end position="153"/>
    </location>
</feature>
<keyword evidence="2" id="KW-1133">Transmembrane helix</keyword>
<feature type="signal peptide" evidence="3">
    <location>
        <begin position="1"/>
        <end position="32"/>
    </location>
</feature>
<reference evidence="4" key="1">
    <citation type="journal article" date="2020" name="Fungal Divers.">
        <title>Resolving the Mortierellaceae phylogeny through synthesis of multi-gene phylogenetics and phylogenomics.</title>
        <authorList>
            <person name="Vandepol N."/>
            <person name="Liber J."/>
            <person name="Desiro A."/>
            <person name="Na H."/>
            <person name="Kennedy M."/>
            <person name="Barry K."/>
            <person name="Grigoriev I.V."/>
            <person name="Miller A.N."/>
            <person name="O'Donnell K."/>
            <person name="Stajich J.E."/>
            <person name="Bonito G."/>
        </authorList>
    </citation>
    <scope>NUCLEOTIDE SEQUENCE</scope>
    <source>
        <strain evidence="4">REB-010B</strain>
    </source>
</reference>
<evidence type="ECO:0000256" key="2">
    <source>
        <dbReference type="SAM" id="Phobius"/>
    </source>
</evidence>
<keyword evidence="2" id="KW-0812">Transmembrane</keyword>